<reference evidence="1 2" key="1">
    <citation type="submission" date="2020-08" db="EMBL/GenBank/DDBJ databases">
        <title>Genomic Encyclopedia of Type Strains, Phase III (KMG-III): the genomes of soil and plant-associated and newly described type strains.</title>
        <authorList>
            <person name="Whitman W."/>
        </authorList>
    </citation>
    <scope>NUCLEOTIDE SEQUENCE [LARGE SCALE GENOMIC DNA]</scope>
    <source>
        <strain evidence="1 2">CECT 8305</strain>
    </source>
</reference>
<accession>A0A7W9Q8Z5</accession>
<evidence type="ECO:0000313" key="1">
    <source>
        <dbReference type="EMBL" id="MBB5935843.1"/>
    </source>
</evidence>
<keyword evidence="2" id="KW-1185">Reference proteome</keyword>
<comment type="caution">
    <text evidence="1">The sequence shown here is derived from an EMBL/GenBank/DDBJ whole genome shotgun (WGS) entry which is preliminary data.</text>
</comment>
<sequence>MDAAGRVGSWDDHTLTVARHPTLAHYLHHIADRM</sequence>
<name>A0A7W9Q8Z5_9ACTN</name>
<organism evidence="1 2">
    <name type="scientific">Streptomyces zagrosensis</name>
    <dbReference type="NCBI Taxonomy" id="1042984"/>
    <lineage>
        <taxon>Bacteria</taxon>
        <taxon>Bacillati</taxon>
        <taxon>Actinomycetota</taxon>
        <taxon>Actinomycetes</taxon>
        <taxon>Kitasatosporales</taxon>
        <taxon>Streptomycetaceae</taxon>
        <taxon>Streptomyces</taxon>
    </lineage>
</organism>
<gene>
    <name evidence="1" type="ORF">FHS42_002912</name>
</gene>
<proteinExistence type="predicted"/>
<dbReference type="AlphaFoldDB" id="A0A7W9Q8Z5"/>
<dbReference type="Proteomes" id="UP000588098">
    <property type="component" value="Unassembled WGS sequence"/>
</dbReference>
<dbReference type="EMBL" id="JACHJL010000006">
    <property type="protein sequence ID" value="MBB5935843.1"/>
    <property type="molecule type" value="Genomic_DNA"/>
</dbReference>
<evidence type="ECO:0000313" key="2">
    <source>
        <dbReference type="Proteomes" id="UP000588098"/>
    </source>
</evidence>
<protein>
    <submittedName>
        <fullName evidence="1">Uncharacterized protein</fullName>
    </submittedName>
</protein>